<dbReference type="InterPro" id="IPR029058">
    <property type="entry name" value="AB_hydrolase_fold"/>
</dbReference>
<dbReference type="InterPro" id="IPR000073">
    <property type="entry name" value="AB_hydrolase_1"/>
</dbReference>
<dbReference type="Proteomes" id="UP000192342">
    <property type="component" value="Unassembled WGS sequence"/>
</dbReference>
<feature type="domain" description="AB hydrolase-1" evidence="1">
    <location>
        <begin position="26"/>
        <end position="288"/>
    </location>
</feature>
<dbReference type="PANTHER" id="PTHR43798:SF33">
    <property type="entry name" value="HYDROLASE, PUTATIVE (AFU_ORTHOLOGUE AFUA_2G14860)-RELATED"/>
    <property type="match status" value="1"/>
</dbReference>
<evidence type="ECO:0000313" key="2">
    <source>
        <dbReference type="EMBL" id="ORE87000.1"/>
    </source>
</evidence>
<sequence length="303" mass="34222">MNEQTLHLRRDGLTLSAGLYGEDDAPLVILLHGFPDTPYSWDRVVPHLVAAGYRVLTPWLRGYTPESAKRGARYDLIAVAEDIEAWRQHLVADQVHLVGHDWGAVVAMVLGDTPPPAAAHAGPWKTLSLLAVPPLPHASQWRALLPYLPRQLRLSAYMPVMQLGFSHRLLTRNNAEYVRQIWRKWSPGWHFDDADFAPARLVFSDPALAWASTRYYRNLFTLHRATTRQTFARMARRFRVPTLALAGAQDGCMSAQTHRIIGNAPAQRGLLRAVQLPDCGHFLQAEKPDEVARCLLEHFQRVD</sequence>
<evidence type="ECO:0000259" key="1">
    <source>
        <dbReference type="Pfam" id="PF00561"/>
    </source>
</evidence>
<keyword evidence="3" id="KW-1185">Reference proteome</keyword>
<dbReference type="AlphaFoldDB" id="A0A1Y1SDE7"/>
<comment type="caution">
    <text evidence="2">The sequence shown here is derived from an EMBL/GenBank/DDBJ whole genome shotgun (WGS) entry which is preliminary data.</text>
</comment>
<dbReference type="PANTHER" id="PTHR43798">
    <property type="entry name" value="MONOACYLGLYCEROL LIPASE"/>
    <property type="match status" value="1"/>
</dbReference>
<name>A0A1Y1SDE7_9GAMM</name>
<dbReference type="PRINTS" id="PR00412">
    <property type="entry name" value="EPOXHYDRLASE"/>
</dbReference>
<accession>A0A1Y1SDE7</accession>
<dbReference type="SUPFAM" id="SSF53474">
    <property type="entry name" value="alpha/beta-Hydrolases"/>
    <property type="match status" value="1"/>
</dbReference>
<dbReference type="STRING" id="1317117.ATO7_08172"/>
<evidence type="ECO:0000313" key="3">
    <source>
        <dbReference type="Proteomes" id="UP000192342"/>
    </source>
</evidence>
<reference evidence="2 3" key="1">
    <citation type="submission" date="2013-04" db="EMBL/GenBank/DDBJ databases">
        <title>Oceanococcus atlanticus 22II-S10r2 Genome Sequencing.</title>
        <authorList>
            <person name="Lai Q."/>
            <person name="Li G."/>
            <person name="Shao Z."/>
        </authorList>
    </citation>
    <scope>NUCLEOTIDE SEQUENCE [LARGE SCALE GENOMIC DNA]</scope>
    <source>
        <strain evidence="2 3">22II-S10r2</strain>
    </source>
</reference>
<protein>
    <submittedName>
        <fullName evidence="2">Alpha/beta hydrolase family protein</fullName>
    </submittedName>
</protein>
<gene>
    <name evidence="2" type="ORF">ATO7_08172</name>
</gene>
<dbReference type="EMBL" id="AQQV01000002">
    <property type="protein sequence ID" value="ORE87000.1"/>
    <property type="molecule type" value="Genomic_DNA"/>
</dbReference>
<dbReference type="GO" id="GO:0046464">
    <property type="term" value="P:acylglycerol catabolic process"/>
    <property type="evidence" value="ECO:0007669"/>
    <property type="project" value="TreeGrafter"/>
</dbReference>
<dbReference type="GO" id="GO:0016020">
    <property type="term" value="C:membrane"/>
    <property type="evidence" value="ECO:0007669"/>
    <property type="project" value="TreeGrafter"/>
</dbReference>
<dbReference type="InterPro" id="IPR050266">
    <property type="entry name" value="AB_hydrolase_sf"/>
</dbReference>
<dbReference type="Gene3D" id="3.40.50.1820">
    <property type="entry name" value="alpha/beta hydrolase"/>
    <property type="match status" value="1"/>
</dbReference>
<dbReference type="InterPro" id="IPR000639">
    <property type="entry name" value="Epox_hydrolase-like"/>
</dbReference>
<organism evidence="2 3">
    <name type="scientific">Oceanococcus atlanticus</name>
    <dbReference type="NCBI Taxonomy" id="1317117"/>
    <lineage>
        <taxon>Bacteria</taxon>
        <taxon>Pseudomonadati</taxon>
        <taxon>Pseudomonadota</taxon>
        <taxon>Gammaproteobacteria</taxon>
        <taxon>Chromatiales</taxon>
        <taxon>Oceanococcaceae</taxon>
        <taxon>Oceanococcus</taxon>
    </lineage>
</organism>
<keyword evidence="2" id="KW-0378">Hydrolase</keyword>
<dbReference type="RefSeq" id="WP_083561209.1">
    <property type="nucleotide sequence ID" value="NZ_AQQV01000002.1"/>
</dbReference>
<dbReference type="GO" id="GO:0047372">
    <property type="term" value="F:monoacylglycerol lipase activity"/>
    <property type="evidence" value="ECO:0007669"/>
    <property type="project" value="TreeGrafter"/>
</dbReference>
<dbReference type="Pfam" id="PF00561">
    <property type="entry name" value="Abhydrolase_1"/>
    <property type="match status" value="1"/>
</dbReference>
<proteinExistence type="predicted"/>
<dbReference type="OrthoDB" id="9806902at2"/>